<dbReference type="PANTHER" id="PTHR12832">
    <property type="entry name" value="TESTIS-SPECIFIC PROTEIN PBS13 T-COMPLEX 11"/>
    <property type="match status" value="1"/>
</dbReference>
<gene>
    <name evidence="4" type="ORF">ACJ72_06959</name>
</gene>
<dbReference type="GO" id="GO:0010737">
    <property type="term" value="P:protein kinase A signaling"/>
    <property type="evidence" value="ECO:0007669"/>
    <property type="project" value="TreeGrafter"/>
</dbReference>
<accession>A0A1B7NPJ6</accession>
<feature type="compositionally biased region" description="Polar residues" evidence="3">
    <location>
        <begin position="17"/>
        <end position="26"/>
    </location>
</feature>
<organism evidence="4 5">
    <name type="scientific">Emergomyces africanus</name>
    <dbReference type="NCBI Taxonomy" id="1955775"/>
    <lineage>
        <taxon>Eukaryota</taxon>
        <taxon>Fungi</taxon>
        <taxon>Dikarya</taxon>
        <taxon>Ascomycota</taxon>
        <taxon>Pezizomycotina</taxon>
        <taxon>Eurotiomycetes</taxon>
        <taxon>Eurotiomycetidae</taxon>
        <taxon>Onygenales</taxon>
        <taxon>Ajellomycetaceae</taxon>
        <taxon>Emergomyces</taxon>
    </lineage>
</organism>
<feature type="region of interest" description="Disordered" evidence="3">
    <location>
        <begin position="1"/>
        <end position="38"/>
    </location>
</feature>
<dbReference type="STRING" id="1658172.A0A1B7NPJ6"/>
<dbReference type="AlphaFoldDB" id="A0A1B7NPJ6"/>
<feature type="region of interest" description="Disordered" evidence="3">
    <location>
        <begin position="54"/>
        <end position="87"/>
    </location>
</feature>
<dbReference type="Proteomes" id="UP000091918">
    <property type="component" value="Unassembled WGS sequence"/>
</dbReference>
<dbReference type="EMBL" id="LGUA01001346">
    <property type="protein sequence ID" value="OAX78732.1"/>
    <property type="molecule type" value="Genomic_DNA"/>
</dbReference>
<feature type="region of interest" description="Disordered" evidence="3">
    <location>
        <begin position="729"/>
        <end position="753"/>
    </location>
</feature>
<keyword evidence="2" id="KW-0175">Coiled coil</keyword>
<comment type="similarity">
    <text evidence="1">Belongs to the TCP11 family.</text>
</comment>
<dbReference type="OrthoDB" id="276323at2759"/>
<evidence type="ECO:0000313" key="5">
    <source>
        <dbReference type="Proteomes" id="UP000091918"/>
    </source>
</evidence>
<evidence type="ECO:0000256" key="3">
    <source>
        <dbReference type="SAM" id="MobiDB-lite"/>
    </source>
</evidence>
<evidence type="ECO:0008006" key="6">
    <source>
        <dbReference type="Google" id="ProtNLM"/>
    </source>
</evidence>
<feature type="compositionally biased region" description="Low complexity" evidence="3">
    <location>
        <begin position="877"/>
        <end position="895"/>
    </location>
</feature>
<feature type="coiled-coil region" evidence="2">
    <location>
        <begin position="151"/>
        <end position="193"/>
    </location>
</feature>
<name>A0A1B7NPJ6_9EURO</name>
<dbReference type="PANTHER" id="PTHR12832:SF18">
    <property type="entry name" value="IQ CALMODULIN-BINDING MOTIF DOMAIN PROTEIN (AFU_ORTHOLOGUE AFUA_1G08920)"/>
    <property type="match status" value="1"/>
</dbReference>
<keyword evidence="5" id="KW-1185">Reference proteome</keyword>
<dbReference type="Pfam" id="PF05794">
    <property type="entry name" value="Tcp11"/>
    <property type="match status" value="2"/>
</dbReference>
<feature type="region of interest" description="Disordered" evidence="3">
    <location>
        <begin position="452"/>
        <end position="478"/>
    </location>
</feature>
<reference evidence="4 5" key="1">
    <citation type="submission" date="2015-07" db="EMBL/GenBank/DDBJ databases">
        <title>Emmonsia species relationships and genome sequence.</title>
        <authorList>
            <person name="Cuomo C.A."/>
            <person name="Schwartz I.S."/>
            <person name="Kenyon C."/>
            <person name="de Hoog G.S."/>
            <person name="Govender N.P."/>
            <person name="Botha A."/>
            <person name="Moreno L."/>
            <person name="de Vries M."/>
            <person name="Munoz J.F."/>
            <person name="Stielow J.B."/>
        </authorList>
    </citation>
    <scope>NUCLEOTIDE SEQUENCE [LARGE SCALE GENOMIC DNA]</scope>
    <source>
        <strain evidence="4 5">CBS 136260</strain>
    </source>
</reference>
<evidence type="ECO:0000256" key="1">
    <source>
        <dbReference type="ARBA" id="ARBA00010954"/>
    </source>
</evidence>
<protein>
    <recommendedName>
        <fullName evidence="6">IQ calmodulin-binding motif domain protein</fullName>
    </recommendedName>
</protein>
<sequence>MIVRRNSDLEMYLPDATQATTSTTANEGDVDMSSDDPNTPLALPAKIAARFYQKSNGRRRASATSSRRSSISSLHSNISAHGGPHSDHIAQHLRRASIIESRKARLADRAAHAEKVRLRAALAKNESKHILREERALAAQQAREKLLAEITAKCEEEVRRAKKKAEDMKERKAAEHARQRMEMAEKFAEAEKRRLLYQQNTRRPRTTSLAAAEEKKLAKVAIKQMSRTSASRIIQRAWRNHYARTVINEFREVDLSLERIRSLSFDEVGALLSEEKLLVVTAKVLRLCGLQDTEGGAMGERGAVRTFLSSYLILAHPAQVLSSNGEQEQDLISKGRDLLVIFEQVISQLSAIGVWPASLAADLQVLSESYNTFFSAFHAWKSHDSSVLIEIMLAQFIELELIWQTVKDDREGGVADDYQQGIRQNQILLLARLKRLAGAEKAMSMVKQALRKSKRDKMKNGASQQAIPRAASVPSSSTELLPESAQSPICESFSAADQLALAQLDQPELTPRDRFAKALTALPDNRALVHELLINREYKIDQGPYTDIRRQIMKLMCEMMRKDVAKGLGTTWTVAMASVIQDRLLRSLKPGNSLHVLISEVLDPKYIENQCNAGTFSYDAFFDFMSNILPKLCAPYRDPDVKAFAADTSGDAIDRLARLMGIIDLLSLDHTNFLLHVAAPQLIQEGPAYENRVFARLLQEGVISLERTRTFWRVNRNAIIEDMKKRDLEDNMGPDYKPPQQMPTSRTHSGNPRYGSRTLDQLRSRAFKIAATASILLSAKNLLKRDVRSQWKSEAERIMALDFSDIKPERVQSILESSHAMPASTRTQLFSTIKRVLSPATAASIAATATATASASSAVSISPDTIALLPSSPSPSSPSSSSSETDNNNNDAANAGCFTDPVTKLMLSRLRAHVFARLSASSASERVRTTATASQSLAAAGMPEFVSEVGKIVESLGKVREVDWLCHGLIYEGIWSEEAESGSGR</sequence>
<dbReference type="InterPro" id="IPR008862">
    <property type="entry name" value="Tcp11"/>
</dbReference>
<proteinExistence type="inferred from homology"/>
<feature type="region of interest" description="Disordered" evidence="3">
    <location>
        <begin position="869"/>
        <end position="895"/>
    </location>
</feature>
<feature type="compositionally biased region" description="Low complexity" evidence="3">
    <location>
        <begin position="62"/>
        <end position="79"/>
    </location>
</feature>
<evidence type="ECO:0000256" key="2">
    <source>
        <dbReference type="SAM" id="Coils"/>
    </source>
</evidence>
<comment type="caution">
    <text evidence="4">The sequence shown here is derived from an EMBL/GenBank/DDBJ whole genome shotgun (WGS) entry which is preliminary data.</text>
</comment>
<evidence type="ECO:0000313" key="4">
    <source>
        <dbReference type="EMBL" id="OAX78732.1"/>
    </source>
</evidence>